<keyword evidence="5 9" id="KW-0653">Protein transport</keyword>
<feature type="transmembrane region" description="Helical" evidence="9">
    <location>
        <begin position="6"/>
        <end position="26"/>
    </location>
</feature>
<dbReference type="NCBIfam" id="TIGR01411">
    <property type="entry name" value="tatAE"/>
    <property type="match status" value="1"/>
</dbReference>
<name>A0A6P1NJC9_9PROT</name>
<proteinExistence type="inferred from homology"/>
<feature type="compositionally biased region" description="Basic and acidic residues" evidence="10">
    <location>
        <begin position="78"/>
        <end position="92"/>
    </location>
</feature>
<evidence type="ECO:0000256" key="9">
    <source>
        <dbReference type="HAMAP-Rule" id="MF_00236"/>
    </source>
</evidence>
<dbReference type="PANTHER" id="PTHR42982">
    <property type="entry name" value="SEC-INDEPENDENT PROTEIN TRANSLOCASE PROTEIN TATA"/>
    <property type="match status" value="1"/>
</dbReference>
<comment type="subcellular location">
    <subcellularLocation>
        <location evidence="1 9">Cell membrane</location>
        <topology evidence="1 9">Single-pass membrane protein</topology>
    </subcellularLocation>
</comment>
<comment type="function">
    <text evidence="9">Part of the twin-arginine translocation (Tat) system that transports large folded proteins containing a characteristic twin-arginine motif in their signal peptide across membranes. TatA could form the protein-conducting channel of the Tat system.</text>
</comment>
<gene>
    <name evidence="9" type="primary">tatA</name>
    <name evidence="11" type="ORF">GT348_00295</name>
</gene>
<keyword evidence="3 9" id="KW-1003">Cell membrane</keyword>
<dbReference type="AlphaFoldDB" id="A0A6P1NJC9"/>
<reference evidence="11 12" key="1">
    <citation type="submission" date="2020-01" db="EMBL/GenBank/DDBJ databases">
        <title>Genome sequencing of strain KACC 21507.</title>
        <authorList>
            <person name="Heo J."/>
            <person name="Kim S.-J."/>
            <person name="Kim J.-S."/>
            <person name="Hong S.-B."/>
            <person name="Kwon S.-W."/>
        </authorList>
    </citation>
    <scope>NUCLEOTIDE SEQUENCE [LARGE SCALE GENOMIC DNA]</scope>
    <source>
        <strain evidence="11 12">KACC 21507</strain>
    </source>
</reference>
<dbReference type="InterPro" id="IPR006312">
    <property type="entry name" value="TatA/E"/>
</dbReference>
<evidence type="ECO:0000256" key="8">
    <source>
        <dbReference type="ARBA" id="ARBA00023136"/>
    </source>
</evidence>
<evidence type="ECO:0000256" key="5">
    <source>
        <dbReference type="ARBA" id="ARBA00022927"/>
    </source>
</evidence>
<comment type="subunit">
    <text evidence="9">The Tat system comprises two distinct complexes: a TatABC complex, containing multiple copies of TatA, TatB and TatC subunits, and a separate TatA complex, containing only TatA subunits. Substrates initially bind to the TatABC complex, which probably triggers association of the separate TatA complex to form the active translocon.</text>
</comment>
<dbReference type="KEGG" id="bomb:GT348_00295"/>
<dbReference type="Gene3D" id="1.20.5.3310">
    <property type="match status" value="1"/>
</dbReference>
<evidence type="ECO:0000256" key="2">
    <source>
        <dbReference type="ARBA" id="ARBA00022448"/>
    </source>
</evidence>
<dbReference type="Proteomes" id="UP000463975">
    <property type="component" value="Chromosome"/>
</dbReference>
<keyword evidence="2 9" id="KW-0813">Transport</keyword>
<organism evidence="11 12">
    <name type="scientific">Aristophania vespae</name>
    <dbReference type="NCBI Taxonomy" id="2697033"/>
    <lineage>
        <taxon>Bacteria</taxon>
        <taxon>Pseudomonadati</taxon>
        <taxon>Pseudomonadota</taxon>
        <taxon>Alphaproteobacteria</taxon>
        <taxon>Acetobacterales</taxon>
        <taxon>Acetobacteraceae</taxon>
        <taxon>Aristophania</taxon>
    </lineage>
</organism>
<evidence type="ECO:0000256" key="3">
    <source>
        <dbReference type="ARBA" id="ARBA00022475"/>
    </source>
</evidence>
<comment type="similarity">
    <text evidence="9">Belongs to the TatA/E family.</text>
</comment>
<dbReference type="GO" id="GO:0033281">
    <property type="term" value="C:TAT protein transport complex"/>
    <property type="evidence" value="ECO:0007669"/>
    <property type="project" value="UniProtKB-UniRule"/>
</dbReference>
<keyword evidence="8 9" id="KW-0472">Membrane</keyword>
<keyword evidence="12" id="KW-1185">Reference proteome</keyword>
<dbReference type="EMBL" id="CP047652">
    <property type="protein sequence ID" value="QHI94971.1"/>
    <property type="molecule type" value="Genomic_DNA"/>
</dbReference>
<dbReference type="PANTHER" id="PTHR42982:SF1">
    <property type="entry name" value="SEC-INDEPENDENT PROTEIN TRANSLOCASE PROTEIN TATA"/>
    <property type="match status" value="1"/>
</dbReference>
<evidence type="ECO:0000256" key="4">
    <source>
        <dbReference type="ARBA" id="ARBA00022692"/>
    </source>
</evidence>
<keyword evidence="7 9" id="KW-0811">Translocation</keyword>
<keyword evidence="4 9" id="KW-0812">Transmembrane</keyword>
<evidence type="ECO:0000256" key="10">
    <source>
        <dbReference type="SAM" id="MobiDB-lite"/>
    </source>
</evidence>
<evidence type="ECO:0000313" key="11">
    <source>
        <dbReference type="EMBL" id="QHI94971.1"/>
    </source>
</evidence>
<dbReference type="HAMAP" id="MF_00236">
    <property type="entry name" value="TatA_E"/>
    <property type="match status" value="1"/>
</dbReference>
<evidence type="ECO:0000256" key="6">
    <source>
        <dbReference type="ARBA" id="ARBA00022989"/>
    </source>
</evidence>
<accession>A0A6P1NJC9</accession>
<dbReference type="InterPro" id="IPR003369">
    <property type="entry name" value="TatA/B/E"/>
</dbReference>
<dbReference type="GO" id="GO:0008320">
    <property type="term" value="F:protein transmembrane transporter activity"/>
    <property type="evidence" value="ECO:0007669"/>
    <property type="project" value="UniProtKB-UniRule"/>
</dbReference>
<evidence type="ECO:0000313" key="12">
    <source>
        <dbReference type="Proteomes" id="UP000463975"/>
    </source>
</evidence>
<keyword evidence="6 9" id="KW-1133">Transmembrane helix</keyword>
<sequence>MGSFSIYHWVILAIVVLVLFGGGGKISSLMGDFAKGIKSFKKSMAEDETTSTPNEPQSHIAPPQQAAPPVTKQTSMNEDARMTDDHPSHPSK</sequence>
<evidence type="ECO:0000256" key="1">
    <source>
        <dbReference type="ARBA" id="ARBA00004162"/>
    </source>
</evidence>
<dbReference type="RefSeq" id="WP_160618049.1">
    <property type="nucleotide sequence ID" value="NZ_CP047652.1"/>
</dbReference>
<dbReference type="GO" id="GO:0043953">
    <property type="term" value="P:protein transport by the Tat complex"/>
    <property type="evidence" value="ECO:0007669"/>
    <property type="project" value="UniProtKB-UniRule"/>
</dbReference>
<protein>
    <recommendedName>
        <fullName evidence="9">Sec-independent protein translocase protein TatA</fullName>
    </recommendedName>
</protein>
<dbReference type="Pfam" id="PF02416">
    <property type="entry name" value="TatA_B_E"/>
    <property type="match status" value="1"/>
</dbReference>
<feature type="region of interest" description="Disordered" evidence="10">
    <location>
        <begin position="43"/>
        <end position="92"/>
    </location>
</feature>
<dbReference type="NCBIfam" id="NF001940">
    <property type="entry name" value="PRK00720.1"/>
    <property type="match status" value="1"/>
</dbReference>
<evidence type="ECO:0000256" key="7">
    <source>
        <dbReference type="ARBA" id="ARBA00023010"/>
    </source>
</evidence>